<dbReference type="GO" id="GO:0032982">
    <property type="term" value="C:myosin filament"/>
    <property type="evidence" value="ECO:0007669"/>
    <property type="project" value="TreeGrafter"/>
</dbReference>
<feature type="compositionally biased region" description="Low complexity" evidence="2">
    <location>
        <begin position="259"/>
        <end position="281"/>
    </location>
</feature>
<sequence>MEDVSAQEPIASVGPTEECGEQQQASVVTDAIETEQLETILALQDGDSTKSSMESSFTVTDCNCSSLIERTDKLDANELQLDAKVSELIEDLIKPHHQLEQCGEKFKTLTISDEVVETVVACTTTGTVVGGGDGSDSGVEFGAGSGSLTDTGVLQRALSNNSAGYASSCCGLDGEANGMSVSCNSSMISYSSDIYDKTGSTVLCGRLSTDYCASEGGSESSSVTGGPVSSLRKGGCAIKKKVAVKEPPATRSPRKSTESVSSSGRSSSRSRGSSLGRSVSLNLKATPPASALSVAAAARERARSRDKSVSSTGTTASSTMSASSLSRIQQTPTKPMPPPRRPLKPDSLPTGIKDSPSGQRVTVSRTPSITRGRTPLGTPTDDGRWPSVGGRGGPSCSGGNTTPRSTRASSVVPEGLSVKTRVGPLSLDGPSKPSLGNSTGTGSPMSLPSGVDKFATLPRRRKERSAEDLKAGAGSGAGSRSNSVTREQVSNRMAMSLFKKLPSATAKSEHGAASSKLISSSHSRLGSVAPSSSSSTAKKLFQKTKIYHETSVQTAITCQDVEDAFGGNARNIRIDAIETATKQTQSDIRDKEMERLEEKLKKITSEYTALMSKLSDKSQLVTSLEQKLLVEREEKLAAQRELQNNSDRVLGMLESMQAIPNNADTGDCDSLLMLESQLQLSGTVLEKKQDEIVRLQSICRALQKDMERSLKNQEELLRQKTELEEESSEMQDFLQVEKQSCMDALKETEQEVALLRQCLQQKESSIERQQEECRHLVRISEQRRQEYLGMQAKYNALESRSKDILLQQGAAVSGASVALSGLGSRLDNLVEQLIASYNISEQDLEDVIYHNEAYTHSASSGDGSPEYEQTSDKYPSDSKHQQHLHQQQSQQQAGQVSSAKGNPKNAGDGCNVPLSPQRGQSFIAAVISAIKNATSKTTTVKPTVATNGGVAHATKDCRENNGHESDSTEMLDSETEPCLMMDNVLEDVTMPDSHSHNMVSSSTRISQIEMPSSMESGVGATGPGNAMMTHDESLDNLSQAIANRQQIELQSNMIASGRSSRFHHSTSSDQQARNSAATMASSVAAGVTTTAPDHTTASHSSSLDDDENSCCAEASMAEMPSICEYCNAQSLVDQVIDVDNLITKLLKVLRIVQMDNDHCIQELINHKNKLAITNEEIHDRVKEYEELNYKLQDELKDAYYQLQVRGSELNSNKVELLKHRKEIDKLNEDICQLSTLCSDSKQAKKIVIDREEILNAFKLCNEDEAVPEQELSEYIVQACTEIPKLKTLLYEKEQQLATMASNAANSPNIVMTASWHQALNEAKRQYEAIDRALETLDSVKSIVQQTPALMELQRDLEETNFASASSFPLVTAAQLNHLNCAGANGNVPGGLNGNGNGIIDLNANETTIGNVVVAGGGADGPAVAGLQLSQGADASCYIDSTA</sequence>
<name>A0A182J017_ANOAO</name>
<evidence type="ECO:0000313" key="3">
    <source>
        <dbReference type="EnsemblMetazoa" id="AATE008755-PA.1"/>
    </source>
</evidence>
<feature type="compositionally biased region" description="Polar residues" evidence="2">
    <location>
        <begin position="356"/>
        <end position="371"/>
    </location>
</feature>
<organism evidence="3">
    <name type="scientific">Anopheles atroparvus</name>
    <name type="common">European mosquito</name>
    <dbReference type="NCBI Taxonomy" id="41427"/>
    <lineage>
        <taxon>Eukaryota</taxon>
        <taxon>Metazoa</taxon>
        <taxon>Ecdysozoa</taxon>
        <taxon>Arthropoda</taxon>
        <taxon>Hexapoda</taxon>
        <taxon>Insecta</taxon>
        <taxon>Pterygota</taxon>
        <taxon>Neoptera</taxon>
        <taxon>Endopterygota</taxon>
        <taxon>Diptera</taxon>
        <taxon>Nematocera</taxon>
        <taxon>Culicoidea</taxon>
        <taxon>Culicidae</taxon>
        <taxon>Anophelinae</taxon>
        <taxon>Anopheles</taxon>
    </lineage>
</organism>
<feature type="coiled-coil region" evidence="1">
    <location>
        <begin position="586"/>
        <end position="641"/>
    </location>
</feature>
<dbReference type="GO" id="GO:0016460">
    <property type="term" value="C:myosin II complex"/>
    <property type="evidence" value="ECO:0007669"/>
    <property type="project" value="TreeGrafter"/>
</dbReference>
<feature type="compositionally biased region" description="Low complexity" evidence="2">
    <location>
        <begin position="309"/>
        <end position="326"/>
    </location>
</feature>
<dbReference type="GO" id="GO:0051015">
    <property type="term" value="F:actin filament binding"/>
    <property type="evidence" value="ECO:0007669"/>
    <property type="project" value="TreeGrafter"/>
</dbReference>
<dbReference type="PANTHER" id="PTHR45615:SF40">
    <property type="entry name" value="MYOSIN HEAVY CHAIN, NON-MUSCLE"/>
    <property type="match status" value="1"/>
</dbReference>
<feature type="compositionally biased region" description="Polar residues" evidence="2">
    <location>
        <begin position="434"/>
        <end position="446"/>
    </location>
</feature>
<dbReference type="GO" id="GO:0000146">
    <property type="term" value="F:microfilament motor activity"/>
    <property type="evidence" value="ECO:0007669"/>
    <property type="project" value="TreeGrafter"/>
</dbReference>
<feature type="region of interest" description="Disordered" evidence="2">
    <location>
        <begin position="1"/>
        <end position="22"/>
    </location>
</feature>
<keyword evidence="1" id="KW-0175">Coiled coil</keyword>
<accession>A0A182J017</accession>
<feature type="coiled-coil region" evidence="1">
    <location>
        <begin position="1167"/>
        <end position="1229"/>
    </location>
</feature>
<feature type="compositionally biased region" description="Low complexity" evidence="2">
    <location>
        <begin position="511"/>
        <end position="534"/>
    </location>
</feature>
<evidence type="ECO:0000256" key="2">
    <source>
        <dbReference type="SAM" id="MobiDB-lite"/>
    </source>
</evidence>
<feature type="compositionally biased region" description="Low complexity" evidence="2">
    <location>
        <begin position="214"/>
        <end position="230"/>
    </location>
</feature>
<protein>
    <recommendedName>
        <fullName evidence="4">Cornetto</fullName>
    </recommendedName>
</protein>
<feature type="coiled-coil region" evidence="1">
    <location>
        <begin position="685"/>
        <end position="779"/>
    </location>
</feature>
<feature type="region of interest" description="Disordered" evidence="2">
    <location>
        <begin position="855"/>
        <end position="914"/>
    </location>
</feature>
<feature type="region of interest" description="Disordered" evidence="2">
    <location>
        <begin position="212"/>
        <end position="487"/>
    </location>
</feature>
<dbReference type="GO" id="GO:0005737">
    <property type="term" value="C:cytoplasm"/>
    <property type="evidence" value="ECO:0007669"/>
    <property type="project" value="TreeGrafter"/>
</dbReference>
<evidence type="ECO:0008006" key="4">
    <source>
        <dbReference type="Google" id="ProtNLM"/>
    </source>
</evidence>
<dbReference type="EnsemblMetazoa" id="AATE008755-RA">
    <property type="protein sequence ID" value="AATE008755-PA.1"/>
    <property type="gene ID" value="AATE008755"/>
</dbReference>
<feature type="region of interest" description="Disordered" evidence="2">
    <location>
        <begin position="1057"/>
        <end position="1083"/>
    </location>
</feature>
<reference evidence="3" key="1">
    <citation type="submission" date="2022-08" db="UniProtKB">
        <authorList>
            <consortium name="EnsemblMetazoa"/>
        </authorList>
    </citation>
    <scope>IDENTIFICATION</scope>
    <source>
        <strain evidence="3">EBRO</strain>
    </source>
</reference>
<feature type="region of interest" description="Disordered" evidence="2">
    <location>
        <begin position="505"/>
        <end position="534"/>
    </location>
</feature>
<proteinExistence type="predicted"/>
<feature type="compositionally biased region" description="Polar residues" evidence="2">
    <location>
        <begin position="1057"/>
        <end position="1074"/>
    </location>
</feature>
<feature type="compositionally biased region" description="Basic and acidic residues" evidence="2">
    <location>
        <begin position="870"/>
        <end position="880"/>
    </location>
</feature>
<evidence type="ECO:0000256" key="1">
    <source>
        <dbReference type="SAM" id="Coils"/>
    </source>
</evidence>
<dbReference type="PANTHER" id="PTHR45615">
    <property type="entry name" value="MYOSIN HEAVY CHAIN, NON-MUSCLE"/>
    <property type="match status" value="1"/>
</dbReference>
<dbReference type="STRING" id="41427.A0A182J017"/>
<dbReference type="VEuPathDB" id="VectorBase:AATE008755"/>
<feature type="compositionally biased region" description="Polar residues" evidence="2">
    <location>
        <begin position="400"/>
        <end position="409"/>
    </location>
</feature>
<feature type="compositionally biased region" description="Basic and acidic residues" evidence="2">
    <location>
        <begin position="298"/>
        <end position="308"/>
    </location>
</feature>
<feature type="compositionally biased region" description="Low complexity" evidence="2">
    <location>
        <begin position="884"/>
        <end position="898"/>
    </location>
</feature>